<accession>A0AAC9RGQ5</accession>
<dbReference type="InterPro" id="IPR002656">
    <property type="entry name" value="Acyl_transf_3_dom"/>
</dbReference>
<keyword evidence="5" id="KW-1185">Reference proteome</keyword>
<feature type="transmembrane region" description="Helical" evidence="1">
    <location>
        <begin position="355"/>
        <end position="379"/>
    </location>
</feature>
<dbReference type="EC" id="2.1.-.-" evidence="4"/>
<dbReference type="EMBL" id="CP020559">
    <property type="protein sequence ID" value="ARE86631.1"/>
    <property type="molecule type" value="Genomic_DNA"/>
</dbReference>
<evidence type="ECO:0000313" key="4">
    <source>
        <dbReference type="EMBL" id="ARE86631.1"/>
    </source>
</evidence>
<evidence type="ECO:0000256" key="1">
    <source>
        <dbReference type="SAM" id="Phobius"/>
    </source>
</evidence>
<feature type="transmembrane region" description="Helical" evidence="1">
    <location>
        <begin position="143"/>
        <end position="163"/>
    </location>
</feature>
<dbReference type="Pfam" id="PF01757">
    <property type="entry name" value="Acyl_transf_3"/>
    <property type="match status" value="1"/>
</dbReference>
<organism evidence="4 6">
    <name type="scientific">Clostridium formicaceticum</name>
    <dbReference type="NCBI Taxonomy" id="1497"/>
    <lineage>
        <taxon>Bacteria</taxon>
        <taxon>Bacillati</taxon>
        <taxon>Bacillota</taxon>
        <taxon>Clostridia</taxon>
        <taxon>Eubacteriales</taxon>
        <taxon>Clostridiaceae</taxon>
        <taxon>Clostridium</taxon>
    </lineage>
</organism>
<feature type="transmembrane region" description="Helical" evidence="1">
    <location>
        <begin position="326"/>
        <end position="343"/>
    </location>
</feature>
<dbReference type="PANTHER" id="PTHR36927">
    <property type="entry name" value="BLR4337 PROTEIN"/>
    <property type="match status" value="1"/>
</dbReference>
<reference evidence="3 5" key="1">
    <citation type="submission" date="2016-10" db="EMBL/GenBank/DDBJ databases">
        <title>Complete Genome Sequence of Acetogen Clostridium formicoaceticum ATCC 27076.</title>
        <authorList>
            <person name="Bao T."/>
            <person name="Cheng C."/>
            <person name="Zhao J."/>
            <person name="Yang S.-T."/>
            <person name="Wang J."/>
            <person name="Wang M."/>
        </authorList>
    </citation>
    <scope>NUCLEOTIDE SEQUENCE [LARGE SCALE GENOMIC DNA]</scope>
    <source>
        <strain evidence="3 5">ATCC 27076</strain>
    </source>
</reference>
<feature type="transmembrane region" description="Helical" evidence="1">
    <location>
        <begin position="184"/>
        <end position="205"/>
    </location>
</feature>
<feature type="transmembrane region" description="Helical" evidence="1">
    <location>
        <begin position="12"/>
        <end position="37"/>
    </location>
</feature>
<feature type="domain" description="Acyltransferase 3" evidence="2">
    <location>
        <begin position="12"/>
        <end position="369"/>
    </location>
</feature>
<dbReference type="KEGG" id="cfm:BJL90_10255"/>
<evidence type="ECO:0000313" key="5">
    <source>
        <dbReference type="Proteomes" id="UP000177894"/>
    </source>
</evidence>
<protein>
    <submittedName>
        <fullName evidence="4">Glucans biosynthesis protein C</fullName>
        <ecNumber evidence="4">2.1.-.-</ecNumber>
    </submittedName>
</protein>
<name>A0AAC9RGQ5_9CLOT</name>
<keyword evidence="1" id="KW-0812">Transmembrane</keyword>
<feature type="transmembrane region" description="Helical" evidence="1">
    <location>
        <begin position="49"/>
        <end position="74"/>
    </location>
</feature>
<dbReference type="EMBL" id="CP017603">
    <property type="protein sequence ID" value="AOY76249.1"/>
    <property type="molecule type" value="Genomic_DNA"/>
</dbReference>
<feature type="transmembrane region" description="Helical" evidence="1">
    <location>
        <begin position="255"/>
        <end position="274"/>
    </location>
</feature>
<keyword evidence="1" id="KW-0472">Membrane</keyword>
<dbReference type="AlphaFoldDB" id="A0AAC9RGQ5"/>
<dbReference type="InterPro" id="IPR050623">
    <property type="entry name" value="Glucan_succinyl_AcylTrfase"/>
</dbReference>
<dbReference type="GO" id="GO:0016747">
    <property type="term" value="F:acyltransferase activity, transferring groups other than amino-acyl groups"/>
    <property type="evidence" value="ECO:0007669"/>
    <property type="project" value="InterPro"/>
</dbReference>
<reference evidence="4 6" key="2">
    <citation type="submission" date="2017-03" db="EMBL/GenBank/DDBJ databases">
        <title>Complete sequence of Clostridium formicaceticum DSM 92.</title>
        <authorList>
            <person name="Poehlein A."/>
            <person name="Karl M."/>
            <person name="Bengelsdorf F.R."/>
            <person name="Duerre P."/>
            <person name="Daniel R."/>
        </authorList>
    </citation>
    <scope>NUCLEOTIDE SEQUENCE [LARGE SCALE GENOMIC DNA]</scope>
    <source>
        <strain evidence="4 6">DSM 92</strain>
    </source>
</reference>
<keyword evidence="4" id="KW-0808">Transferase</keyword>
<sequence length="397" mass="46499">MSNATLISSKRIYYLDYLRAFIVVQVIVFHSLLPYVIGYDWIINDEAKTLFYTMWCIVLDVFMMPTLFFIAGYFSFPSIRKNSIRSFVVNKITRIAIPFFIGITMLVPIICYIEALTYGTTSSSYTSYWLYEYFSSFIDTKHFWFLSSLFFFYMVFVMIYSMSKEKFKRVYNESSNKSVSPKTMILFLLRFFIIGIVVFFATGLFISDLNWVAFGKFIIFQPTRWTNYILYFIFGIICFVKKVEIPKNLTQKLPLLILASIISILGFLAFKIPFYYENTARIDVQFFNAIIYSFFCFIMFITLLTVFKRYLNKPSKTWGRLAANSYTIYMVHMVYTVLIQYYMVNLSVSIHTKFFGALIGTFILSYITSEIILIVLSIVGIGKNKKTDIAVPPITKM</sequence>
<evidence type="ECO:0000313" key="6">
    <source>
        <dbReference type="Proteomes" id="UP000192478"/>
    </source>
</evidence>
<gene>
    <name evidence="4" type="primary">mdoC</name>
    <name evidence="3" type="ORF">BJL90_10255</name>
    <name evidence="4" type="ORF">CLFO_09570</name>
</gene>
<feature type="transmembrane region" description="Helical" evidence="1">
    <location>
        <begin position="225"/>
        <end position="243"/>
    </location>
</feature>
<feature type="transmembrane region" description="Helical" evidence="1">
    <location>
        <begin position="286"/>
        <end position="306"/>
    </location>
</feature>
<feature type="transmembrane region" description="Helical" evidence="1">
    <location>
        <begin position="95"/>
        <end position="115"/>
    </location>
</feature>
<keyword evidence="1" id="KW-1133">Transmembrane helix</keyword>
<dbReference type="Proteomes" id="UP000192478">
    <property type="component" value="Chromosome"/>
</dbReference>
<evidence type="ECO:0000259" key="2">
    <source>
        <dbReference type="Pfam" id="PF01757"/>
    </source>
</evidence>
<proteinExistence type="predicted"/>
<evidence type="ECO:0000313" key="3">
    <source>
        <dbReference type="EMBL" id="AOY76249.1"/>
    </source>
</evidence>
<dbReference type="Proteomes" id="UP000177894">
    <property type="component" value="Chromosome"/>
</dbReference>
<dbReference type="PANTHER" id="PTHR36927:SF1">
    <property type="entry name" value="MDO-LIKE PROTEIN"/>
    <property type="match status" value="1"/>
</dbReference>
<dbReference type="RefSeq" id="WP_070967452.1">
    <property type="nucleotide sequence ID" value="NZ_CP017603.1"/>
</dbReference>